<proteinExistence type="predicted"/>
<keyword evidence="3" id="KW-1185">Reference proteome</keyword>
<dbReference type="PANTHER" id="PTHR33919:SF11">
    <property type="entry name" value="EXPRESSED PROTEIN"/>
    <property type="match status" value="1"/>
</dbReference>
<dbReference type="PANTHER" id="PTHR33919">
    <property type="entry name" value="OS09G0127700 PROTEIN"/>
    <property type="match status" value="1"/>
</dbReference>
<sequence>MAFRAASQLKSMVKNGLGGKSTFTTSNFAPDLKARLGKGDFAPVSIVLGMVVVSTSLGIYTALHQLHSAPNVHLNKSRRETISASFVEKSFFRKVAHLKEPTSCA</sequence>
<evidence type="ECO:0000313" key="2">
    <source>
        <dbReference type="EMBL" id="KAL1563814.1"/>
    </source>
</evidence>
<protein>
    <submittedName>
        <fullName evidence="2">Uncharacterized protein</fullName>
    </submittedName>
</protein>
<dbReference type="AlphaFoldDB" id="A0ABD1I863"/>
<dbReference type="Proteomes" id="UP001567538">
    <property type="component" value="Unassembled WGS sequence"/>
</dbReference>
<gene>
    <name evidence="2" type="ORF">AAHA92_06238</name>
</gene>
<reference evidence="2 3" key="1">
    <citation type="submission" date="2024-06" db="EMBL/GenBank/DDBJ databases">
        <title>A chromosome level genome sequence of Diviner's sage (Salvia divinorum).</title>
        <authorList>
            <person name="Ford S.A."/>
            <person name="Ro D.-K."/>
            <person name="Ness R.W."/>
            <person name="Phillips M.A."/>
        </authorList>
    </citation>
    <scope>NUCLEOTIDE SEQUENCE [LARGE SCALE GENOMIC DNA]</scope>
    <source>
        <strain evidence="2">SAF-2024a</strain>
        <tissue evidence="2">Leaf</tissue>
    </source>
</reference>
<organism evidence="2 3">
    <name type="scientific">Salvia divinorum</name>
    <name type="common">Maria pastora</name>
    <name type="synonym">Diviner's sage</name>
    <dbReference type="NCBI Taxonomy" id="28513"/>
    <lineage>
        <taxon>Eukaryota</taxon>
        <taxon>Viridiplantae</taxon>
        <taxon>Streptophyta</taxon>
        <taxon>Embryophyta</taxon>
        <taxon>Tracheophyta</taxon>
        <taxon>Spermatophyta</taxon>
        <taxon>Magnoliopsida</taxon>
        <taxon>eudicotyledons</taxon>
        <taxon>Gunneridae</taxon>
        <taxon>Pentapetalae</taxon>
        <taxon>asterids</taxon>
        <taxon>lamiids</taxon>
        <taxon>Lamiales</taxon>
        <taxon>Lamiaceae</taxon>
        <taxon>Nepetoideae</taxon>
        <taxon>Mentheae</taxon>
        <taxon>Salviinae</taxon>
        <taxon>Salvia</taxon>
        <taxon>Salvia subgen. Calosphace</taxon>
    </lineage>
</organism>
<evidence type="ECO:0000313" key="3">
    <source>
        <dbReference type="Proteomes" id="UP001567538"/>
    </source>
</evidence>
<name>A0ABD1I863_SALDI</name>
<keyword evidence="1" id="KW-0812">Transmembrane</keyword>
<comment type="caution">
    <text evidence="2">The sequence shown here is derived from an EMBL/GenBank/DDBJ whole genome shotgun (WGS) entry which is preliminary data.</text>
</comment>
<feature type="transmembrane region" description="Helical" evidence="1">
    <location>
        <begin position="41"/>
        <end position="63"/>
    </location>
</feature>
<dbReference type="EMBL" id="JBEAFC010000003">
    <property type="protein sequence ID" value="KAL1563814.1"/>
    <property type="molecule type" value="Genomic_DNA"/>
</dbReference>
<evidence type="ECO:0000256" key="1">
    <source>
        <dbReference type="SAM" id="Phobius"/>
    </source>
</evidence>
<accession>A0ABD1I863</accession>
<keyword evidence="1" id="KW-0472">Membrane</keyword>
<keyword evidence="1" id="KW-1133">Transmembrane helix</keyword>